<keyword evidence="2" id="KW-1185">Reference proteome</keyword>
<proteinExistence type="predicted"/>
<evidence type="ECO:0000313" key="1">
    <source>
        <dbReference type="EMBL" id="RAH50044.1"/>
    </source>
</evidence>
<dbReference type="EMBL" id="KZ825315">
    <property type="protein sequence ID" value="RAH50044.1"/>
    <property type="molecule type" value="Genomic_DNA"/>
</dbReference>
<dbReference type="Proteomes" id="UP000249057">
    <property type="component" value="Unassembled WGS sequence"/>
</dbReference>
<reference evidence="1" key="1">
    <citation type="submission" date="2018-02" db="EMBL/GenBank/DDBJ databases">
        <title>The genomes of Aspergillus section Nigri reveals drivers in fungal speciation.</title>
        <authorList>
            <consortium name="DOE Joint Genome Institute"/>
            <person name="Vesth T.C."/>
            <person name="Nybo J."/>
            <person name="Theobald S."/>
            <person name="Brandl J."/>
            <person name="Frisvad J.C."/>
            <person name="Nielsen K.F."/>
            <person name="Lyhne E.K."/>
            <person name="Kogle M.E."/>
            <person name="Kuo A."/>
            <person name="Riley R."/>
            <person name="Clum A."/>
            <person name="Nolan M."/>
            <person name="Lipzen A."/>
            <person name="Salamov A."/>
            <person name="Henrissat B."/>
            <person name="Wiebenga A."/>
            <person name="De vries R.P."/>
            <person name="Grigoriev I.V."/>
            <person name="Mortensen U.H."/>
            <person name="Andersen M.R."/>
            <person name="Baker S.E."/>
        </authorList>
    </citation>
    <scope>NUCLEOTIDE SEQUENCE</scope>
    <source>
        <strain evidence="1">CBS 621.78</strain>
    </source>
</reference>
<gene>
    <name evidence="1" type="ORF">BO95DRAFT_503159</name>
</gene>
<accession>A0ACD1GLQ3</accession>
<name>A0ACD1GLQ3_9EURO</name>
<protein>
    <submittedName>
        <fullName evidence="1">Glucose oxidase</fullName>
    </submittedName>
</protein>
<evidence type="ECO:0000313" key="2">
    <source>
        <dbReference type="Proteomes" id="UP000249057"/>
    </source>
</evidence>
<sequence>MHEIVFWKGMGHPVLVTPITFTTPHSTSMMHYSLILPLITALAAINAATATSYDYIIVGGGTAGLTVANRLSEDPAVSVLVIEPGQIELNNPNVTDITRLAYTYDSPLDWAYQTTEQKFGNRRQVMRAGRTLGGTSVMNGAAYARAERAQIDALQALGNNNWTWDNLFPYYLKSEKVQPPNSRQSAAGASIIPEYHGQNGPVQVGFMDLTPQDDQGVDLTAALNRTLASLGVGWNRDLNTGSMGGFAMHPYTVDAQGVRSDAARAYYTDMRARRSNLHVMLNASISRIRWQEAENEEGSLAAETVEVNDGIGSRVVQATREVILAAGAMRSAGILELSGVGNPQILQKHGIPIQIDLPSVGENLQDQLNTSFVVSTRSPITGTRTVAFVSASDLFGRSTESIAASLLSSIPHYAEMTAKQTSGAMTKEALQLLYTSQHDLIFNKGIPIGEFVFILDNPNQIHVGYWGLLPFSRGNVHISSSDVAVLPRLNLNYGMLDWDIQVQIAMSKFLRRVFQTGELNELIEEELVPGFANIPADADDDIWKDWIAEQYTPNYHAVGSTSMLPREMGGVLNSRFKVYGTRNVRVVDSSILPVQLCGHPTANIYAIAEWAADMIKEDRLFSDMRRTGL</sequence>
<organism evidence="1 2">
    <name type="scientific">Aspergillus brunneoviolaceus CBS 621.78</name>
    <dbReference type="NCBI Taxonomy" id="1450534"/>
    <lineage>
        <taxon>Eukaryota</taxon>
        <taxon>Fungi</taxon>
        <taxon>Dikarya</taxon>
        <taxon>Ascomycota</taxon>
        <taxon>Pezizomycotina</taxon>
        <taxon>Eurotiomycetes</taxon>
        <taxon>Eurotiomycetidae</taxon>
        <taxon>Eurotiales</taxon>
        <taxon>Aspergillaceae</taxon>
        <taxon>Aspergillus</taxon>
        <taxon>Aspergillus subgen. Circumdati</taxon>
    </lineage>
</organism>